<keyword evidence="2" id="KW-1185">Reference proteome</keyword>
<proteinExistence type="predicted"/>
<name>A0ABV2NII9_9HYPH</name>
<evidence type="ECO:0008006" key="3">
    <source>
        <dbReference type="Google" id="ProtNLM"/>
    </source>
</evidence>
<comment type="caution">
    <text evidence="1">The sequence shown here is derived from an EMBL/GenBank/DDBJ whole genome shotgun (WGS) entry which is preliminary data.</text>
</comment>
<evidence type="ECO:0000313" key="2">
    <source>
        <dbReference type="Proteomes" id="UP001549119"/>
    </source>
</evidence>
<evidence type="ECO:0000313" key="1">
    <source>
        <dbReference type="EMBL" id="MET3866251.1"/>
    </source>
</evidence>
<reference evidence="1 2" key="1">
    <citation type="submission" date="2024-06" db="EMBL/GenBank/DDBJ databases">
        <title>Genomics of switchgrass bacterial isolates.</title>
        <authorList>
            <person name="Shade A."/>
        </authorList>
    </citation>
    <scope>NUCLEOTIDE SEQUENCE [LARGE SCALE GENOMIC DNA]</scope>
    <source>
        <strain evidence="1 2">PvP084</strain>
    </source>
</reference>
<sequence length="194" mass="21326">MSALTVMFIRHAEKPGGSFPGDGTTADGTADDKSLVIRGWQRAGAWAALFGSDLSSADYPRPNVIYAAKPKPVFKKAKFSHRPFETATPLAERLQLPLRADYGVSQEHELADEIRSLTGVVIVFWEHKAIVTDLIPALKASQTIPGVPTKWDGDRFDVVLRFDRAVPDAPWSFRQMSPRLMSGDSDAPFSELEG</sequence>
<accession>A0ABV2NII9</accession>
<protein>
    <recommendedName>
        <fullName evidence="3">Histidine phosphatase family protein</fullName>
    </recommendedName>
</protein>
<dbReference type="Proteomes" id="UP001549119">
    <property type="component" value="Unassembled WGS sequence"/>
</dbReference>
<organism evidence="1 2">
    <name type="scientific">Methylobacterium radiotolerans</name>
    <dbReference type="NCBI Taxonomy" id="31998"/>
    <lineage>
        <taxon>Bacteria</taxon>
        <taxon>Pseudomonadati</taxon>
        <taxon>Pseudomonadota</taxon>
        <taxon>Alphaproteobacteria</taxon>
        <taxon>Hyphomicrobiales</taxon>
        <taxon>Methylobacteriaceae</taxon>
        <taxon>Methylobacterium</taxon>
    </lineage>
</organism>
<dbReference type="EMBL" id="JBEPNW010000002">
    <property type="protein sequence ID" value="MET3866251.1"/>
    <property type="molecule type" value="Genomic_DNA"/>
</dbReference>
<gene>
    <name evidence="1" type="ORF">ABIC20_003560</name>
</gene>
<dbReference type="RefSeq" id="WP_071000060.1">
    <property type="nucleotide sequence ID" value="NZ_JBEPNV010000001.1"/>
</dbReference>